<evidence type="ECO:0000313" key="10">
    <source>
        <dbReference type="Proteomes" id="UP000422572"/>
    </source>
</evidence>
<feature type="transmembrane region" description="Helical" evidence="7">
    <location>
        <begin position="12"/>
        <end position="36"/>
    </location>
</feature>
<accession>A0A6I6FUY9</accession>
<evidence type="ECO:0000256" key="7">
    <source>
        <dbReference type="SAM" id="Phobius"/>
    </source>
</evidence>
<dbReference type="Pfam" id="PF00892">
    <property type="entry name" value="EamA"/>
    <property type="match status" value="2"/>
</dbReference>
<keyword evidence="10" id="KW-1185">Reference proteome</keyword>
<evidence type="ECO:0000256" key="1">
    <source>
        <dbReference type="ARBA" id="ARBA00004141"/>
    </source>
</evidence>
<feature type="transmembrane region" description="Helical" evidence="7">
    <location>
        <begin position="230"/>
        <end position="253"/>
    </location>
</feature>
<comment type="similarity">
    <text evidence="2">Belongs to the EamA transporter family.</text>
</comment>
<feature type="transmembrane region" description="Helical" evidence="7">
    <location>
        <begin position="288"/>
        <end position="307"/>
    </location>
</feature>
<evidence type="ECO:0000256" key="6">
    <source>
        <dbReference type="SAM" id="MobiDB-lite"/>
    </source>
</evidence>
<comment type="subcellular location">
    <subcellularLocation>
        <location evidence="1">Membrane</location>
        <topology evidence="1">Multi-pass membrane protein</topology>
    </subcellularLocation>
</comment>
<keyword evidence="3 7" id="KW-0812">Transmembrane</keyword>
<dbReference type="KEGG" id="sfic:EIZ62_28415"/>
<feature type="domain" description="EamA" evidence="8">
    <location>
        <begin position="13"/>
        <end position="156"/>
    </location>
</feature>
<dbReference type="AlphaFoldDB" id="A0A6I6FUY9"/>
<dbReference type="RefSeq" id="WP_156695475.1">
    <property type="nucleotide sequence ID" value="NZ_CP034279.1"/>
</dbReference>
<evidence type="ECO:0000256" key="5">
    <source>
        <dbReference type="ARBA" id="ARBA00023136"/>
    </source>
</evidence>
<evidence type="ECO:0000259" key="8">
    <source>
        <dbReference type="Pfam" id="PF00892"/>
    </source>
</evidence>
<name>A0A6I6FUY9_9ACTN</name>
<keyword evidence="5 7" id="KW-0472">Membrane</keyword>
<feature type="transmembrane region" description="Helical" evidence="7">
    <location>
        <begin position="167"/>
        <end position="186"/>
    </location>
</feature>
<keyword evidence="4 7" id="KW-1133">Transmembrane helix</keyword>
<reference evidence="9 10" key="1">
    <citation type="submission" date="2018-12" db="EMBL/GenBank/DDBJ databases">
        <title>Complete genome sequence of Streptomyces ficellus NRRL8067, the producer of ficellomycin, feldamycin and nojirimycin.</title>
        <authorList>
            <person name="Zhang H."/>
            <person name="Yue R."/>
            <person name="Liu Y."/>
            <person name="Li M."/>
            <person name="Mu H."/>
            <person name="Zhang J."/>
        </authorList>
    </citation>
    <scope>NUCLEOTIDE SEQUENCE [LARGE SCALE GENOMIC DNA]</scope>
    <source>
        <strain evidence="9 10">NRRL 8067</strain>
    </source>
</reference>
<feature type="transmembrane region" description="Helical" evidence="7">
    <location>
        <begin position="110"/>
        <end position="129"/>
    </location>
</feature>
<sequence>MSNVSAAPVGRSLFFLIVAGVAWGTAGAAASLVFLVSDLGPLALSFWRCAGGLVLLLGALAVRRRRSPLVSRTPRAAEPRRNRLLRVLATGIGLTVFQSAYFAAVEATGLAVATVVTLGAGPVLIALGARLALGERLGRGGILAVGGALAGLAVLVLGGGGATVRPAGVALAVLSATGYAAVTLLTRWLGRAGGGADAMTTSTWAFAVGAVGLLPMAAAEGLLPHTAEPAKVLVLLVYVAAVPTALAYALYFAGAAVVRAATVSVIMLLEPVSAAVIAVTVLGERLTGATVGGTLLLIGAVAGLALAEARDAGARGAGVRSAGVRGADAPSAGARGAGASGTGAPSGPGEPGASAPRRRAVRAR</sequence>
<dbReference type="EMBL" id="CP034279">
    <property type="protein sequence ID" value="QGV81738.1"/>
    <property type="molecule type" value="Genomic_DNA"/>
</dbReference>
<feature type="transmembrane region" description="Helical" evidence="7">
    <location>
        <begin position="83"/>
        <end position="104"/>
    </location>
</feature>
<gene>
    <name evidence="9" type="ORF">EIZ62_28415</name>
</gene>
<dbReference type="InterPro" id="IPR000620">
    <property type="entry name" value="EamA_dom"/>
</dbReference>
<dbReference type="InterPro" id="IPR050638">
    <property type="entry name" value="AA-Vitamin_Transporters"/>
</dbReference>
<feature type="region of interest" description="Disordered" evidence="6">
    <location>
        <begin position="321"/>
        <end position="364"/>
    </location>
</feature>
<feature type="domain" description="EamA" evidence="8">
    <location>
        <begin position="168"/>
        <end position="304"/>
    </location>
</feature>
<feature type="transmembrane region" description="Helical" evidence="7">
    <location>
        <begin position="42"/>
        <end position="62"/>
    </location>
</feature>
<dbReference type="PANTHER" id="PTHR32322">
    <property type="entry name" value="INNER MEMBRANE TRANSPORTER"/>
    <property type="match status" value="1"/>
</dbReference>
<dbReference type="PANTHER" id="PTHR32322:SF2">
    <property type="entry name" value="EAMA DOMAIN-CONTAINING PROTEIN"/>
    <property type="match status" value="1"/>
</dbReference>
<feature type="transmembrane region" description="Helical" evidence="7">
    <location>
        <begin position="198"/>
        <end position="218"/>
    </location>
</feature>
<evidence type="ECO:0000313" key="9">
    <source>
        <dbReference type="EMBL" id="QGV81738.1"/>
    </source>
</evidence>
<feature type="compositionally biased region" description="Low complexity" evidence="6">
    <location>
        <begin position="321"/>
        <end position="334"/>
    </location>
</feature>
<proteinExistence type="inferred from homology"/>
<dbReference type="SUPFAM" id="SSF103481">
    <property type="entry name" value="Multidrug resistance efflux transporter EmrE"/>
    <property type="match status" value="2"/>
</dbReference>
<feature type="transmembrane region" description="Helical" evidence="7">
    <location>
        <begin position="260"/>
        <end position="282"/>
    </location>
</feature>
<feature type="compositionally biased region" description="Gly residues" evidence="6">
    <location>
        <begin position="335"/>
        <end position="350"/>
    </location>
</feature>
<dbReference type="OrthoDB" id="3821087at2"/>
<protein>
    <submittedName>
        <fullName evidence="9">EamA family transporter</fullName>
    </submittedName>
</protein>
<evidence type="ECO:0000256" key="3">
    <source>
        <dbReference type="ARBA" id="ARBA00022692"/>
    </source>
</evidence>
<dbReference type="GO" id="GO:0016020">
    <property type="term" value="C:membrane"/>
    <property type="evidence" value="ECO:0007669"/>
    <property type="project" value="UniProtKB-SubCell"/>
</dbReference>
<feature type="transmembrane region" description="Helical" evidence="7">
    <location>
        <begin position="141"/>
        <end position="161"/>
    </location>
</feature>
<evidence type="ECO:0000256" key="2">
    <source>
        <dbReference type="ARBA" id="ARBA00007362"/>
    </source>
</evidence>
<organism evidence="9 10">
    <name type="scientific">Streptomyces ficellus</name>
    <dbReference type="NCBI Taxonomy" id="1977088"/>
    <lineage>
        <taxon>Bacteria</taxon>
        <taxon>Bacillati</taxon>
        <taxon>Actinomycetota</taxon>
        <taxon>Actinomycetes</taxon>
        <taxon>Kitasatosporales</taxon>
        <taxon>Streptomycetaceae</taxon>
        <taxon>Streptomyces</taxon>
    </lineage>
</organism>
<dbReference type="Proteomes" id="UP000422572">
    <property type="component" value="Chromosome"/>
</dbReference>
<dbReference type="InterPro" id="IPR037185">
    <property type="entry name" value="EmrE-like"/>
</dbReference>
<evidence type="ECO:0000256" key="4">
    <source>
        <dbReference type="ARBA" id="ARBA00022989"/>
    </source>
</evidence>